<dbReference type="EMBL" id="JARJLG010000017">
    <property type="protein sequence ID" value="KAJ7773743.1"/>
    <property type="molecule type" value="Genomic_DNA"/>
</dbReference>
<evidence type="ECO:0000256" key="1">
    <source>
        <dbReference type="SAM" id="MobiDB-lite"/>
    </source>
</evidence>
<gene>
    <name evidence="2" type="ORF">DFH07DRAFT_767684</name>
</gene>
<dbReference type="Proteomes" id="UP001215280">
    <property type="component" value="Unassembled WGS sequence"/>
</dbReference>
<proteinExistence type="predicted"/>
<organism evidence="2 3">
    <name type="scientific">Mycena maculata</name>
    <dbReference type="NCBI Taxonomy" id="230809"/>
    <lineage>
        <taxon>Eukaryota</taxon>
        <taxon>Fungi</taxon>
        <taxon>Dikarya</taxon>
        <taxon>Basidiomycota</taxon>
        <taxon>Agaricomycotina</taxon>
        <taxon>Agaricomycetes</taxon>
        <taxon>Agaricomycetidae</taxon>
        <taxon>Agaricales</taxon>
        <taxon>Marasmiineae</taxon>
        <taxon>Mycenaceae</taxon>
        <taxon>Mycena</taxon>
    </lineage>
</organism>
<sequence>MFKYAFHSRWSNFREKCSEDLAEAQPPRDSLRDRAGTQTATSTLLQHEPPKHKRQDRTTSRRPETPIKLLWKKCQLKIIQAPDCMDLVNLAHVHLKELLEAIQDGSHILDPTPETATECSLNQLNYKDFPALHRATASLSVKSKDKKLDVFFKAQITAMVGTLSLYLDSELSYTWQEASMIVARS</sequence>
<dbReference type="AlphaFoldDB" id="A0AAD7NSX4"/>
<evidence type="ECO:0000313" key="3">
    <source>
        <dbReference type="Proteomes" id="UP001215280"/>
    </source>
</evidence>
<keyword evidence="3" id="KW-1185">Reference proteome</keyword>
<accession>A0AAD7NSX4</accession>
<reference evidence="2" key="1">
    <citation type="submission" date="2023-03" db="EMBL/GenBank/DDBJ databases">
        <title>Massive genome expansion in bonnet fungi (Mycena s.s.) driven by repeated elements and novel gene families across ecological guilds.</title>
        <authorList>
            <consortium name="Lawrence Berkeley National Laboratory"/>
            <person name="Harder C.B."/>
            <person name="Miyauchi S."/>
            <person name="Viragh M."/>
            <person name="Kuo A."/>
            <person name="Thoen E."/>
            <person name="Andreopoulos B."/>
            <person name="Lu D."/>
            <person name="Skrede I."/>
            <person name="Drula E."/>
            <person name="Henrissat B."/>
            <person name="Morin E."/>
            <person name="Kohler A."/>
            <person name="Barry K."/>
            <person name="LaButti K."/>
            <person name="Morin E."/>
            <person name="Salamov A."/>
            <person name="Lipzen A."/>
            <person name="Mereny Z."/>
            <person name="Hegedus B."/>
            <person name="Baldrian P."/>
            <person name="Stursova M."/>
            <person name="Weitz H."/>
            <person name="Taylor A."/>
            <person name="Grigoriev I.V."/>
            <person name="Nagy L.G."/>
            <person name="Martin F."/>
            <person name="Kauserud H."/>
        </authorList>
    </citation>
    <scope>NUCLEOTIDE SEQUENCE</scope>
    <source>
        <strain evidence="2">CBHHK188m</strain>
    </source>
</reference>
<evidence type="ECO:0000313" key="2">
    <source>
        <dbReference type="EMBL" id="KAJ7773743.1"/>
    </source>
</evidence>
<protein>
    <submittedName>
        <fullName evidence="2">Uncharacterized protein</fullName>
    </submittedName>
</protein>
<name>A0AAD7NSX4_9AGAR</name>
<feature type="compositionally biased region" description="Polar residues" evidence="1">
    <location>
        <begin position="36"/>
        <end position="45"/>
    </location>
</feature>
<comment type="caution">
    <text evidence="2">The sequence shown here is derived from an EMBL/GenBank/DDBJ whole genome shotgun (WGS) entry which is preliminary data.</text>
</comment>
<feature type="region of interest" description="Disordered" evidence="1">
    <location>
        <begin position="21"/>
        <end position="62"/>
    </location>
</feature>